<organism evidence="1">
    <name type="scientific">Myoviridae sp. ctB3C22</name>
    <dbReference type="NCBI Taxonomy" id="2826629"/>
    <lineage>
        <taxon>Viruses</taxon>
        <taxon>Duplodnaviria</taxon>
        <taxon>Heunggongvirae</taxon>
        <taxon>Uroviricota</taxon>
        <taxon>Caudoviricetes</taxon>
    </lineage>
</organism>
<dbReference type="EMBL" id="BK015746">
    <property type="protein sequence ID" value="DAE23085.1"/>
    <property type="molecule type" value="Genomic_DNA"/>
</dbReference>
<proteinExistence type="predicted"/>
<accession>A0A8S5QWK3</accession>
<reference evidence="1" key="1">
    <citation type="journal article" date="2021" name="Proc. Natl. Acad. Sci. U.S.A.">
        <title>A Catalog of Tens of Thousands of Viruses from Human Metagenomes Reveals Hidden Associations with Chronic Diseases.</title>
        <authorList>
            <person name="Tisza M.J."/>
            <person name="Buck C.B."/>
        </authorList>
    </citation>
    <scope>NUCLEOTIDE SEQUENCE</scope>
    <source>
        <strain evidence="1">CtB3C22</strain>
    </source>
</reference>
<protein>
    <recommendedName>
        <fullName evidence="2">Phage tail protein</fullName>
    </recommendedName>
</protein>
<evidence type="ECO:0008006" key="2">
    <source>
        <dbReference type="Google" id="ProtNLM"/>
    </source>
</evidence>
<sequence length="183" mass="19399">MDKIIMAWSKCMVEFGPTGASDAFASALTDVGKIRNQTTQLTSNEGDTLTETASGGEVVAMEQNEGTLELQTTVIEPSAALLKALGIAGDEDSSGEQKIKSHIVPGDMSVKVTPKNKGAKGIKAPVTRMSVAPTFDEQNGNGLVITWRIFKTTAIAETPASGGKPAVDNNYWYSKFTTKEALK</sequence>
<name>A0A8S5QWK3_9CAUD</name>
<evidence type="ECO:0000313" key="1">
    <source>
        <dbReference type="EMBL" id="DAE23085.1"/>
    </source>
</evidence>